<organism evidence="2">
    <name type="scientific">Sheuella amnicola</name>
    <dbReference type="NCBI Taxonomy" id="2707330"/>
    <lineage>
        <taxon>Bacteria</taxon>
        <taxon>Pseudomonadati</taxon>
        <taxon>Pseudomonadota</taxon>
        <taxon>Betaproteobacteria</taxon>
        <taxon>Burkholderiales</taxon>
        <taxon>Alcaligenaceae</taxon>
        <taxon>Sheuella</taxon>
    </lineage>
</organism>
<keyword evidence="1" id="KW-0560">Oxidoreductase</keyword>
<dbReference type="RefSeq" id="WP_163651475.1">
    <property type="nucleotide sequence ID" value="NZ_JAAGRN010000002.1"/>
</dbReference>
<protein>
    <submittedName>
        <fullName evidence="2">NAD(P)-binding domain-containing protein</fullName>
    </submittedName>
</protein>
<dbReference type="GO" id="GO:0050660">
    <property type="term" value="F:flavin adenine dinucleotide binding"/>
    <property type="evidence" value="ECO:0007669"/>
    <property type="project" value="TreeGrafter"/>
</dbReference>
<sequence>MTKKINPSILEENRIQEWLDSFEEALATGNQQALEQLWLDDCHWRDVLGLHWDIDTISGRVNVCHALLARSQKARPRNWSLSKGVLEELAVIDSEDGSLVCLIEFETIFGPAEGVLRLVRDPDHSDALKAWVLMTALVEIKGHEEKYKKFLENRIQFGRSFLGPNWLEKRAREAEYDGEDPTVLIVGGGQAGLTIAARLKQLGINALLIDQHERIGDNWRERYKALVLHNQTFANHLPYMPFPDTWPIFVPKDMLAGWLEYYATAMELNVWCDAKLVDARYDKSSKQWVANVERGGKRVTLKPRHVVMTTGVSALPDRSPIDGLEKFSGSVMHTADYENATQWIGKNVIVLGTGTSAHDVAQDLCEHGAHVTMVQRGATMVQNVVPTAQKPYAIYEKGYPLQYCDLLAVGTPFPLLKIANRRANDEAREIDKDLHTGLEKAGFRLNKGEDGIGWQMMYLTRGGGYYFNVGCSELISQGKIKIIQLQNLDHFESTGLRMKDGSLVPADLIVVAKGYLGQSAIAEKLLGKDVSAQLGPIWGMNPDTQELNNMWKPTPVQGLWFHAGSLAQCRIYSKYLALQIQARELGLIAEERS</sequence>
<dbReference type="PRINTS" id="PR00411">
    <property type="entry name" value="PNDRDTASEI"/>
</dbReference>
<reference evidence="2" key="1">
    <citation type="submission" date="2020-02" db="EMBL/GenBank/DDBJ databases">
        <authorList>
            <person name="Chen W.-M."/>
        </authorList>
    </citation>
    <scope>NUCLEOTIDE SEQUENCE</scope>
    <source>
        <strain evidence="2">NBD-18</strain>
    </source>
</reference>
<name>A0A6B2QUW3_9BURK</name>
<accession>A0A6B2QUW3</accession>
<dbReference type="GO" id="GO:0004497">
    <property type="term" value="F:monooxygenase activity"/>
    <property type="evidence" value="ECO:0007669"/>
    <property type="project" value="TreeGrafter"/>
</dbReference>
<evidence type="ECO:0000256" key="1">
    <source>
        <dbReference type="ARBA" id="ARBA00023002"/>
    </source>
</evidence>
<dbReference type="InterPro" id="IPR050982">
    <property type="entry name" value="Auxin_biosynth/cation_transpt"/>
</dbReference>
<dbReference type="EMBL" id="JAAGRN010000002">
    <property type="protein sequence ID" value="NDY82150.1"/>
    <property type="molecule type" value="Genomic_DNA"/>
</dbReference>
<dbReference type="InterPro" id="IPR036188">
    <property type="entry name" value="FAD/NAD-bd_sf"/>
</dbReference>
<dbReference type="PANTHER" id="PTHR43539:SF68">
    <property type="entry name" value="FLAVIN-BINDING MONOOXYGENASE-LIKE PROTEIN (AFU_ORTHOLOGUE AFUA_4G09220)"/>
    <property type="match status" value="1"/>
</dbReference>
<comment type="caution">
    <text evidence="2">The sequence shown here is derived from an EMBL/GenBank/DDBJ whole genome shotgun (WGS) entry which is preliminary data.</text>
</comment>
<proteinExistence type="predicted"/>
<dbReference type="Pfam" id="PF13738">
    <property type="entry name" value="Pyr_redox_3"/>
    <property type="match status" value="1"/>
</dbReference>
<dbReference type="PANTHER" id="PTHR43539">
    <property type="entry name" value="FLAVIN-BINDING MONOOXYGENASE-LIKE PROTEIN (AFU_ORTHOLOGUE AFUA_4G09220)"/>
    <property type="match status" value="1"/>
</dbReference>
<gene>
    <name evidence="2" type="ORF">G3I67_02790</name>
</gene>
<dbReference type="SUPFAM" id="SSF51905">
    <property type="entry name" value="FAD/NAD(P)-binding domain"/>
    <property type="match status" value="2"/>
</dbReference>
<dbReference type="Gene3D" id="3.50.50.60">
    <property type="entry name" value="FAD/NAD(P)-binding domain"/>
    <property type="match status" value="1"/>
</dbReference>
<dbReference type="AlphaFoldDB" id="A0A6B2QUW3"/>
<evidence type="ECO:0000313" key="2">
    <source>
        <dbReference type="EMBL" id="NDY82150.1"/>
    </source>
</evidence>